<evidence type="ECO:0000313" key="4">
    <source>
        <dbReference type="Proteomes" id="UP000714275"/>
    </source>
</evidence>
<dbReference type="GO" id="GO:0016491">
    <property type="term" value="F:oxidoreductase activity"/>
    <property type="evidence" value="ECO:0007669"/>
    <property type="project" value="UniProtKB-KW"/>
</dbReference>
<evidence type="ECO:0000313" key="3">
    <source>
        <dbReference type="EMBL" id="KAG1778527.1"/>
    </source>
</evidence>
<dbReference type="InterPro" id="IPR023210">
    <property type="entry name" value="NADP_OxRdtase_dom"/>
</dbReference>
<dbReference type="Pfam" id="PF00248">
    <property type="entry name" value="Aldo_ket_red"/>
    <property type="match status" value="1"/>
</dbReference>
<dbReference type="EMBL" id="JABBWD010000015">
    <property type="protein sequence ID" value="KAG1778527.1"/>
    <property type="molecule type" value="Genomic_DNA"/>
</dbReference>
<feature type="domain" description="NADP-dependent oxidoreductase" evidence="2">
    <location>
        <begin position="12"/>
        <end position="334"/>
    </location>
</feature>
<dbReference type="Gene3D" id="3.20.20.100">
    <property type="entry name" value="NADP-dependent oxidoreductase domain"/>
    <property type="match status" value="1"/>
</dbReference>
<dbReference type="Proteomes" id="UP000714275">
    <property type="component" value="Unassembled WGS sequence"/>
</dbReference>
<keyword evidence="4" id="KW-1185">Reference proteome</keyword>
<dbReference type="PANTHER" id="PTHR43364">
    <property type="entry name" value="NADH-SPECIFIC METHYLGLYOXAL REDUCTASE-RELATED"/>
    <property type="match status" value="1"/>
</dbReference>
<name>A0A9P6ZYI5_9AGAM</name>
<dbReference type="CDD" id="cd19075">
    <property type="entry name" value="AKR_AKR7A1-5"/>
    <property type="match status" value="1"/>
</dbReference>
<keyword evidence="1" id="KW-0560">Oxidoreductase</keyword>
<dbReference type="SUPFAM" id="SSF51430">
    <property type="entry name" value="NAD(P)-linked oxidoreductase"/>
    <property type="match status" value="1"/>
</dbReference>
<evidence type="ECO:0000256" key="1">
    <source>
        <dbReference type="ARBA" id="ARBA00023002"/>
    </source>
</evidence>
<dbReference type="PRINTS" id="PR00069">
    <property type="entry name" value="ALDKETRDTASE"/>
</dbReference>
<dbReference type="OrthoDB" id="2310150at2759"/>
<dbReference type="InterPro" id="IPR036812">
    <property type="entry name" value="NAD(P)_OxRdtase_dom_sf"/>
</dbReference>
<protein>
    <submittedName>
        <fullName evidence="3">Aldo/keto reductase</fullName>
    </submittedName>
</protein>
<dbReference type="InterPro" id="IPR020471">
    <property type="entry name" value="AKR"/>
</dbReference>
<sequence>MSATINPKSALKIVMGAMTFGIEGSEGARVHELKDVETILDIFQSHGHNEVDTARIYAFGTSEEYLGKLNWQSRNLIMDTKHYPHSVMSSLPRMGRPIEEGELCDHSPEGLRLNLMASLKALNTDKVDMWYLHGPDRTIPYEVTLKTVNDLYKEGYFKALGISNYMSWEVAQMVEICRSNGYIQPTVYQGVYNAIQRTVEPELFSCLRKYGISFYAFSPLAGGFFTGRYISQDDQAEAGSRFDPGKIQGKHHRDRYWNDIYFATVKSVREVAEAHQLTVPEVALRWISHHSCLSRETGDAVIIGASSAKHADQNLLDLEKGPLPDEVVKALDDAWLSVKAISANYWH</sequence>
<dbReference type="PANTHER" id="PTHR43364:SF4">
    <property type="entry name" value="NAD(P)-LINKED OXIDOREDUCTASE SUPERFAMILY PROTEIN"/>
    <property type="match status" value="1"/>
</dbReference>
<reference evidence="3" key="1">
    <citation type="journal article" date="2020" name="New Phytol.">
        <title>Comparative genomics reveals dynamic genome evolution in host specialist ectomycorrhizal fungi.</title>
        <authorList>
            <person name="Lofgren L.A."/>
            <person name="Nguyen N.H."/>
            <person name="Vilgalys R."/>
            <person name="Ruytinx J."/>
            <person name="Liao H.L."/>
            <person name="Branco S."/>
            <person name="Kuo A."/>
            <person name="LaButti K."/>
            <person name="Lipzen A."/>
            <person name="Andreopoulos W."/>
            <person name="Pangilinan J."/>
            <person name="Riley R."/>
            <person name="Hundley H."/>
            <person name="Na H."/>
            <person name="Barry K."/>
            <person name="Grigoriev I.V."/>
            <person name="Stajich J.E."/>
            <person name="Kennedy P.G."/>
        </authorList>
    </citation>
    <scope>NUCLEOTIDE SEQUENCE</scope>
    <source>
        <strain evidence="3">DOB743</strain>
    </source>
</reference>
<dbReference type="AlphaFoldDB" id="A0A9P6ZYI5"/>
<comment type="caution">
    <text evidence="3">The sequence shown here is derived from an EMBL/GenBank/DDBJ whole genome shotgun (WGS) entry which is preliminary data.</text>
</comment>
<dbReference type="InterPro" id="IPR050523">
    <property type="entry name" value="AKR_Detox_Biosynth"/>
</dbReference>
<proteinExistence type="predicted"/>
<accession>A0A9P6ZYI5</accession>
<gene>
    <name evidence="3" type="ORF">EV702DRAFT_1044417</name>
</gene>
<evidence type="ECO:0000259" key="2">
    <source>
        <dbReference type="Pfam" id="PF00248"/>
    </source>
</evidence>
<organism evidence="3 4">
    <name type="scientific">Suillus placidus</name>
    <dbReference type="NCBI Taxonomy" id="48579"/>
    <lineage>
        <taxon>Eukaryota</taxon>
        <taxon>Fungi</taxon>
        <taxon>Dikarya</taxon>
        <taxon>Basidiomycota</taxon>
        <taxon>Agaricomycotina</taxon>
        <taxon>Agaricomycetes</taxon>
        <taxon>Agaricomycetidae</taxon>
        <taxon>Boletales</taxon>
        <taxon>Suillineae</taxon>
        <taxon>Suillaceae</taxon>
        <taxon>Suillus</taxon>
    </lineage>
</organism>